<evidence type="ECO:0000313" key="2">
    <source>
        <dbReference type="Proteomes" id="UP000712281"/>
    </source>
</evidence>
<accession>A0A8S9H9S4</accession>
<gene>
    <name evidence="1" type="ORF">F2Q68_00017822</name>
</gene>
<name>A0A8S9H9S4_BRACR</name>
<proteinExistence type="predicted"/>
<protein>
    <submittedName>
        <fullName evidence="1">Uncharacterized protein</fullName>
    </submittedName>
</protein>
<dbReference type="EMBL" id="QGKW02001940">
    <property type="protein sequence ID" value="KAF2554813.1"/>
    <property type="molecule type" value="Genomic_DNA"/>
</dbReference>
<dbReference type="Proteomes" id="UP000712281">
    <property type="component" value="Unassembled WGS sequence"/>
</dbReference>
<reference evidence="1" key="1">
    <citation type="submission" date="2019-12" db="EMBL/GenBank/DDBJ databases">
        <title>Genome sequencing and annotation of Brassica cretica.</title>
        <authorList>
            <person name="Studholme D.J."/>
            <person name="Sarris P.F."/>
        </authorList>
    </citation>
    <scope>NUCLEOTIDE SEQUENCE</scope>
    <source>
        <strain evidence="1">PFS-001/15</strain>
        <tissue evidence="1">Leaf</tissue>
    </source>
</reference>
<evidence type="ECO:0000313" key="1">
    <source>
        <dbReference type="EMBL" id="KAF2554813.1"/>
    </source>
</evidence>
<dbReference type="AlphaFoldDB" id="A0A8S9H9S4"/>
<comment type="caution">
    <text evidence="1">The sequence shown here is derived from an EMBL/GenBank/DDBJ whole genome shotgun (WGS) entry which is preliminary data.</text>
</comment>
<sequence length="148" mass="16604">MARRYSTAEKAKWTSTTFAPVRRAPIPIPATNNSALIEQNKLSLIRRVTNSAAQNTRALMFQKAEFGSSLMDSDPLKDILKSVSPQEKSRKLNWNTRSLRSIASHAPHSLTSKINACPDSLKLKALWVSINRELLRSSLKEEELMIGK</sequence>
<organism evidence="1 2">
    <name type="scientific">Brassica cretica</name>
    <name type="common">Mustard</name>
    <dbReference type="NCBI Taxonomy" id="69181"/>
    <lineage>
        <taxon>Eukaryota</taxon>
        <taxon>Viridiplantae</taxon>
        <taxon>Streptophyta</taxon>
        <taxon>Embryophyta</taxon>
        <taxon>Tracheophyta</taxon>
        <taxon>Spermatophyta</taxon>
        <taxon>Magnoliopsida</taxon>
        <taxon>eudicotyledons</taxon>
        <taxon>Gunneridae</taxon>
        <taxon>Pentapetalae</taxon>
        <taxon>rosids</taxon>
        <taxon>malvids</taxon>
        <taxon>Brassicales</taxon>
        <taxon>Brassicaceae</taxon>
        <taxon>Brassiceae</taxon>
        <taxon>Brassica</taxon>
    </lineage>
</organism>